<reference evidence="1 2" key="1">
    <citation type="submission" date="2019-08" db="EMBL/GenBank/DDBJ databases">
        <authorList>
            <person name="Alioto T."/>
            <person name="Alioto T."/>
            <person name="Gomez Garrido J."/>
        </authorList>
    </citation>
    <scope>NUCLEOTIDE SEQUENCE [LARGE SCALE GENOMIC DNA]</scope>
</reference>
<organism evidence="1 2">
    <name type="scientific">Cinara cedri</name>
    <dbReference type="NCBI Taxonomy" id="506608"/>
    <lineage>
        <taxon>Eukaryota</taxon>
        <taxon>Metazoa</taxon>
        <taxon>Ecdysozoa</taxon>
        <taxon>Arthropoda</taxon>
        <taxon>Hexapoda</taxon>
        <taxon>Insecta</taxon>
        <taxon>Pterygota</taxon>
        <taxon>Neoptera</taxon>
        <taxon>Paraneoptera</taxon>
        <taxon>Hemiptera</taxon>
        <taxon>Sternorrhyncha</taxon>
        <taxon>Aphidomorpha</taxon>
        <taxon>Aphidoidea</taxon>
        <taxon>Aphididae</taxon>
        <taxon>Lachninae</taxon>
        <taxon>Cinara</taxon>
    </lineage>
</organism>
<accession>A0A5E4NGE0</accession>
<dbReference type="EMBL" id="CABPRJ010001995">
    <property type="protein sequence ID" value="VVC42780.1"/>
    <property type="molecule type" value="Genomic_DNA"/>
</dbReference>
<proteinExistence type="predicted"/>
<dbReference type="OrthoDB" id="368507at2759"/>
<dbReference type="AlphaFoldDB" id="A0A5E4NGE0"/>
<dbReference type="Pfam" id="PF16093">
    <property type="entry name" value="PAC4"/>
    <property type="match status" value="1"/>
</dbReference>
<sequence length="137" mass="15392">MEMPTKCKRDMATIEYVEPKTKSFTFTSTVLGVCLYNHIMRFDNCIFVVISQDNTFSSLSVAMTQRNSTNTIASTIFNRDPDNRSESIANLLIKSLKIPVPIYVSFNAKIENAGLKCVISSLIANFKSHPDLIDIFV</sequence>
<dbReference type="Proteomes" id="UP000325440">
    <property type="component" value="Unassembled WGS sequence"/>
</dbReference>
<keyword evidence="1" id="KW-0647">Proteasome</keyword>
<protein>
    <submittedName>
        <fullName evidence="1">Proteasome assembly chaperone 4</fullName>
    </submittedName>
</protein>
<dbReference type="PANTHER" id="PTHR33559">
    <property type="entry name" value="PROTEASOME ASSEMBLY CHAPERONE 4"/>
    <property type="match status" value="1"/>
</dbReference>
<evidence type="ECO:0000313" key="2">
    <source>
        <dbReference type="Proteomes" id="UP000325440"/>
    </source>
</evidence>
<keyword evidence="2" id="KW-1185">Reference proteome</keyword>
<gene>
    <name evidence="1" type="ORF">CINCED_3A011974</name>
</gene>
<dbReference type="GO" id="GO:0043248">
    <property type="term" value="P:proteasome assembly"/>
    <property type="evidence" value="ECO:0007669"/>
    <property type="project" value="InterPro"/>
</dbReference>
<dbReference type="InterPro" id="IPR032157">
    <property type="entry name" value="PAC4"/>
</dbReference>
<evidence type="ECO:0000313" key="1">
    <source>
        <dbReference type="EMBL" id="VVC42780.1"/>
    </source>
</evidence>
<name>A0A5E4NGE0_9HEMI</name>
<dbReference type="GO" id="GO:0000502">
    <property type="term" value="C:proteasome complex"/>
    <property type="evidence" value="ECO:0007669"/>
    <property type="project" value="UniProtKB-KW"/>
</dbReference>
<dbReference type="PANTHER" id="PTHR33559:SF1">
    <property type="entry name" value="PROTEASOME ASSEMBLY CHAPERONE 4"/>
    <property type="match status" value="1"/>
</dbReference>